<dbReference type="VEuPathDB" id="TrichDB:TVAGG3_0562000"/>
<keyword evidence="2" id="KW-1185">Reference proteome</keyword>
<reference evidence="1" key="1">
    <citation type="submission" date="2006-10" db="EMBL/GenBank/DDBJ databases">
        <authorList>
            <person name="Amadeo P."/>
            <person name="Zhao Q."/>
            <person name="Wortman J."/>
            <person name="Fraser-Liggett C."/>
            <person name="Carlton J."/>
        </authorList>
    </citation>
    <scope>NUCLEOTIDE SEQUENCE</scope>
    <source>
        <strain evidence="1">G3</strain>
    </source>
</reference>
<dbReference type="RefSeq" id="XP_001580700.1">
    <property type="nucleotide sequence ID" value="XM_001580650.1"/>
</dbReference>
<dbReference type="KEGG" id="tva:5465243"/>
<name>A2DIV1_TRIV3</name>
<reference evidence="1" key="2">
    <citation type="journal article" date="2007" name="Science">
        <title>Draft genome sequence of the sexually transmitted pathogen Trichomonas vaginalis.</title>
        <authorList>
            <person name="Carlton J.M."/>
            <person name="Hirt R.P."/>
            <person name="Silva J.C."/>
            <person name="Delcher A.L."/>
            <person name="Schatz M."/>
            <person name="Zhao Q."/>
            <person name="Wortman J.R."/>
            <person name="Bidwell S.L."/>
            <person name="Alsmark U.C.M."/>
            <person name="Besteiro S."/>
            <person name="Sicheritz-Ponten T."/>
            <person name="Noel C.J."/>
            <person name="Dacks J.B."/>
            <person name="Foster P.G."/>
            <person name="Simillion C."/>
            <person name="Van de Peer Y."/>
            <person name="Miranda-Saavedra D."/>
            <person name="Barton G.J."/>
            <person name="Westrop G.D."/>
            <person name="Mueller S."/>
            <person name="Dessi D."/>
            <person name="Fiori P.L."/>
            <person name="Ren Q."/>
            <person name="Paulsen I."/>
            <person name="Zhang H."/>
            <person name="Bastida-Corcuera F.D."/>
            <person name="Simoes-Barbosa A."/>
            <person name="Brown M.T."/>
            <person name="Hayes R.D."/>
            <person name="Mukherjee M."/>
            <person name="Okumura C.Y."/>
            <person name="Schneider R."/>
            <person name="Smith A.J."/>
            <person name="Vanacova S."/>
            <person name="Villalvazo M."/>
            <person name="Haas B.J."/>
            <person name="Pertea M."/>
            <person name="Feldblyum T.V."/>
            <person name="Utterback T.R."/>
            <person name="Shu C.L."/>
            <person name="Osoegawa K."/>
            <person name="de Jong P.J."/>
            <person name="Hrdy I."/>
            <person name="Horvathova L."/>
            <person name="Zubacova Z."/>
            <person name="Dolezal P."/>
            <person name="Malik S.B."/>
            <person name="Logsdon J.M. Jr."/>
            <person name="Henze K."/>
            <person name="Gupta A."/>
            <person name="Wang C.C."/>
            <person name="Dunne R.L."/>
            <person name="Upcroft J.A."/>
            <person name="Upcroft P."/>
            <person name="White O."/>
            <person name="Salzberg S.L."/>
            <person name="Tang P."/>
            <person name="Chiu C.-H."/>
            <person name="Lee Y.-S."/>
            <person name="Embley T.M."/>
            <person name="Coombs G.H."/>
            <person name="Mottram J.C."/>
            <person name="Tachezy J."/>
            <person name="Fraser-Liggett C.M."/>
            <person name="Johnson P.J."/>
        </authorList>
    </citation>
    <scope>NUCLEOTIDE SEQUENCE [LARGE SCALE GENOMIC DNA]</scope>
    <source>
        <strain evidence="1">G3</strain>
    </source>
</reference>
<dbReference type="Proteomes" id="UP000001542">
    <property type="component" value="Unassembled WGS sequence"/>
</dbReference>
<sequence>MSGVHPNEFFVFILELDSIRYFTMSRRPFREAESSAFSPLVFFTSLLTPDSMKHLTNSISPFYAAKMRGVEPLSPNLIGELVQEATSAFHDFTVSIFHYQGEWNLSITILNTNLNFQ</sequence>
<dbReference type="EMBL" id="DS113205">
    <property type="protein sequence ID" value="EAY19714.1"/>
    <property type="molecule type" value="Genomic_DNA"/>
</dbReference>
<evidence type="ECO:0000313" key="2">
    <source>
        <dbReference type="Proteomes" id="UP000001542"/>
    </source>
</evidence>
<dbReference type="InParanoid" id="A2DIV1"/>
<gene>
    <name evidence="1" type="ORF">TVAG_433100</name>
</gene>
<protein>
    <submittedName>
        <fullName evidence="1">Uncharacterized protein</fullName>
    </submittedName>
</protein>
<accession>A2DIV1</accession>
<evidence type="ECO:0000313" key="1">
    <source>
        <dbReference type="EMBL" id="EAY19714.1"/>
    </source>
</evidence>
<proteinExistence type="predicted"/>
<dbReference type="VEuPathDB" id="TrichDB:TVAG_433100"/>
<organism evidence="1 2">
    <name type="scientific">Trichomonas vaginalis (strain ATCC PRA-98 / G3)</name>
    <dbReference type="NCBI Taxonomy" id="412133"/>
    <lineage>
        <taxon>Eukaryota</taxon>
        <taxon>Metamonada</taxon>
        <taxon>Parabasalia</taxon>
        <taxon>Trichomonadida</taxon>
        <taxon>Trichomonadidae</taxon>
        <taxon>Trichomonas</taxon>
    </lineage>
</organism>
<dbReference type="AlphaFoldDB" id="A2DIV1"/>